<organism evidence="5 6">
    <name type="scientific">Hibiscus sabdariffa</name>
    <name type="common">roselle</name>
    <dbReference type="NCBI Taxonomy" id="183260"/>
    <lineage>
        <taxon>Eukaryota</taxon>
        <taxon>Viridiplantae</taxon>
        <taxon>Streptophyta</taxon>
        <taxon>Embryophyta</taxon>
        <taxon>Tracheophyta</taxon>
        <taxon>Spermatophyta</taxon>
        <taxon>Magnoliopsida</taxon>
        <taxon>eudicotyledons</taxon>
        <taxon>Gunneridae</taxon>
        <taxon>Pentapetalae</taxon>
        <taxon>rosids</taxon>
        <taxon>malvids</taxon>
        <taxon>Malvales</taxon>
        <taxon>Malvaceae</taxon>
        <taxon>Malvoideae</taxon>
        <taxon>Hibiscus</taxon>
    </lineage>
</organism>
<dbReference type="Gene3D" id="1.10.287.3490">
    <property type="match status" value="1"/>
</dbReference>
<dbReference type="Pfam" id="PF10280">
    <property type="entry name" value="Med11"/>
    <property type="match status" value="1"/>
</dbReference>
<comment type="similarity">
    <text evidence="2 4">Belongs to the Mediator complex subunit 11 family.</text>
</comment>
<comment type="function">
    <text evidence="4">Component of the Mediator complex, a coactivator involved in the regulated transcription of nearly all RNA polymerase II-dependent genes. Mediator functions as a bridge to convey information from gene-specific regulatory proteins to the basal RNA polymerase II transcription machinery. Mediator is recruited to promoters by direct interactions with regulatory proteins and serves as a scaffold for the assembly of a functional pre-initiation complex with RNA polymerase II and the general transcription factors.</text>
</comment>
<dbReference type="Proteomes" id="UP001396334">
    <property type="component" value="Unassembled WGS sequence"/>
</dbReference>
<keyword evidence="4" id="KW-0010">Activator</keyword>
<evidence type="ECO:0000313" key="5">
    <source>
        <dbReference type="EMBL" id="KAK8992191.1"/>
    </source>
</evidence>
<evidence type="ECO:0000256" key="3">
    <source>
        <dbReference type="ARBA" id="ARBA00023242"/>
    </source>
</evidence>
<keyword evidence="4" id="KW-0805">Transcription regulation</keyword>
<dbReference type="PANTHER" id="PTHR22890">
    <property type="entry name" value="MEDIATOR OF RNA POLYMERASE II TRANSCRIPTION SUBUNIT 11"/>
    <property type="match status" value="1"/>
</dbReference>
<comment type="subunit">
    <text evidence="4">Component of the Mediator complex.</text>
</comment>
<evidence type="ECO:0000256" key="4">
    <source>
        <dbReference type="RuleBase" id="RU364147"/>
    </source>
</evidence>
<keyword evidence="3 4" id="KW-0539">Nucleus</keyword>
<evidence type="ECO:0000313" key="6">
    <source>
        <dbReference type="Proteomes" id="UP001396334"/>
    </source>
</evidence>
<evidence type="ECO:0000256" key="2">
    <source>
        <dbReference type="ARBA" id="ARBA00008186"/>
    </source>
</evidence>
<keyword evidence="6" id="KW-1185">Reference proteome</keyword>
<comment type="caution">
    <text evidence="5">The sequence shown here is derived from an EMBL/GenBank/DDBJ whole genome shotgun (WGS) entry which is preliminary data.</text>
</comment>
<proteinExistence type="inferred from homology"/>
<name>A0ABR2PVE6_9ROSI</name>
<evidence type="ECO:0000256" key="1">
    <source>
        <dbReference type="ARBA" id="ARBA00004123"/>
    </source>
</evidence>
<accession>A0ABR2PVE6</accession>
<protein>
    <recommendedName>
        <fullName evidence="4">Mediator of RNA polymerase II transcription subunit 11</fullName>
    </recommendedName>
    <alternativeName>
        <fullName evidence="4">Mediator complex subunit 11</fullName>
    </alternativeName>
</protein>
<dbReference type="EMBL" id="JBBPBN010000050">
    <property type="protein sequence ID" value="KAK8992191.1"/>
    <property type="molecule type" value="Genomic_DNA"/>
</dbReference>
<gene>
    <name evidence="4" type="primary">MED11</name>
    <name evidence="5" type="ORF">V6N11_048286</name>
</gene>
<keyword evidence="4" id="KW-0804">Transcription</keyword>
<comment type="subcellular location">
    <subcellularLocation>
        <location evidence="1 4">Nucleus</location>
    </subcellularLocation>
</comment>
<reference evidence="5 6" key="1">
    <citation type="journal article" date="2024" name="G3 (Bethesda)">
        <title>Genome assembly of Hibiscus sabdariffa L. provides insights into metabolisms of medicinal natural products.</title>
        <authorList>
            <person name="Kim T."/>
        </authorList>
    </citation>
    <scope>NUCLEOTIDE SEQUENCE [LARGE SCALE GENOMIC DNA]</scope>
    <source>
        <strain evidence="5">TK-2024</strain>
        <tissue evidence="5">Old leaves</tissue>
    </source>
</reference>
<dbReference type="InterPro" id="IPR019404">
    <property type="entry name" value="Mediator_Med11"/>
</dbReference>
<sequence length="332" mass="36977">MPHLKVAVVDCGKDGVAAEVIMDACKTSLPSLCVELESERVVTISPGVNVSEHNEVPILSNKFVALCDIAEGQSDLSSRPERIAAGGVAHLMEQLKPKDKGGKKKGKRSLGTKDGNVVSVSDAFLKEVLGYELSSSARDSLIVLVNQQEIKELIQSMDTVTEKSTGESTHWFWAPLGDSIKLGTWRTPWIQRFNSFFTEGLVSKQKMSYLVKSSDSSMDSPTQNTSLQRLQNVEKRIVRVLELAGGVMDELATPTGPRKEFINNHCLEFMKMIKDIQVTLRDEIKSACEYRPFEKCDYSSRISNEICCKKLEYILSQLNSMEQTIDEYQATI</sequence>